<keyword evidence="1" id="KW-0472">Membrane</keyword>
<accession>A0A1X7KI81</accession>
<dbReference type="Proteomes" id="UP000193420">
    <property type="component" value="Unassembled WGS sequence"/>
</dbReference>
<reference evidence="3" key="1">
    <citation type="submission" date="2017-04" db="EMBL/GenBank/DDBJ databases">
        <authorList>
            <person name="Varghese N."/>
            <person name="Submissions S."/>
        </authorList>
    </citation>
    <scope>NUCLEOTIDE SEQUENCE [LARGE SCALE GENOMIC DNA]</scope>
    <source>
        <strain evidence="3">DSM 19835</strain>
    </source>
</reference>
<keyword evidence="1" id="KW-1133">Transmembrane helix</keyword>
<evidence type="ECO:0000313" key="3">
    <source>
        <dbReference type="Proteomes" id="UP000193420"/>
    </source>
</evidence>
<feature type="transmembrane region" description="Helical" evidence="1">
    <location>
        <begin position="6"/>
        <end position="25"/>
    </location>
</feature>
<keyword evidence="3" id="KW-1185">Reference proteome</keyword>
<evidence type="ECO:0000256" key="1">
    <source>
        <dbReference type="SAM" id="Phobius"/>
    </source>
</evidence>
<evidence type="ECO:0000313" key="2">
    <source>
        <dbReference type="EMBL" id="SMG41016.1"/>
    </source>
</evidence>
<proteinExistence type="predicted"/>
<dbReference type="AlphaFoldDB" id="A0A1X7KI81"/>
<dbReference type="EMBL" id="FXAO01000006">
    <property type="protein sequence ID" value="SMG41016.1"/>
    <property type="molecule type" value="Genomic_DNA"/>
</dbReference>
<organism evidence="2 3">
    <name type="scientific">Arenibacter troitsensis</name>
    <dbReference type="NCBI Taxonomy" id="188872"/>
    <lineage>
        <taxon>Bacteria</taxon>
        <taxon>Pseudomonadati</taxon>
        <taxon>Bacteroidota</taxon>
        <taxon>Flavobacteriia</taxon>
        <taxon>Flavobacteriales</taxon>
        <taxon>Flavobacteriaceae</taxon>
        <taxon>Arenibacter</taxon>
    </lineage>
</organism>
<protein>
    <submittedName>
        <fullName evidence="2">Uncharacterized protein</fullName>
    </submittedName>
</protein>
<sequence length="60" mass="7253">MLYVWTCYSLNSLVIGNLINILIVYHTRKEVWYEKRFNIAYKIKKRILLCTAMTGYTLFE</sequence>
<name>A0A1X7KI81_9FLAO</name>
<keyword evidence="1" id="KW-0812">Transmembrane</keyword>
<gene>
    <name evidence="2" type="ORF">SAMN03080602_02940</name>
</gene>